<dbReference type="PROSITE" id="PS50156">
    <property type="entry name" value="SSD"/>
    <property type="match status" value="1"/>
</dbReference>
<evidence type="ECO:0000256" key="6">
    <source>
        <dbReference type="ARBA" id="ARBA00022692"/>
    </source>
</evidence>
<evidence type="ECO:0000313" key="19">
    <source>
        <dbReference type="EMBL" id="KAE9968495.1"/>
    </source>
</evidence>
<evidence type="ECO:0000313" key="20">
    <source>
        <dbReference type="Proteomes" id="UP000433883"/>
    </source>
</evidence>
<dbReference type="GO" id="GO:0000139">
    <property type="term" value="C:Golgi membrane"/>
    <property type="evidence" value="ECO:0007669"/>
    <property type="project" value="UniProtKB-SubCell"/>
</dbReference>
<comment type="subcellular location">
    <subcellularLocation>
        <location evidence="1">Endoplasmic reticulum membrane</location>
        <topology evidence="1">Multi-pass membrane protein</topology>
    </subcellularLocation>
    <subcellularLocation>
        <location evidence="2">Golgi apparatus membrane</location>
        <topology evidence="2">Multi-pass membrane protein</topology>
    </subcellularLocation>
</comment>
<evidence type="ECO:0000256" key="10">
    <source>
        <dbReference type="ARBA" id="ARBA00023034"/>
    </source>
</evidence>
<proteinExistence type="inferred from homology"/>
<evidence type="ECO:0000256" key="2">
    <source>
        <dbReference type="ARBA" id="ARBA00004653"/>
    </source>
</evidence>
<evidence type="ECO:0000256" key="16">
    <source>
        <dbReference type="SAM" id="MobiDB-lite"/>
    </source>
</evidence>
<organism evidence="19 20">
    <name type="scientific">Venturia inaequalis</name>
    <name type="common">Apple scab fungus</name>
    <dbReference type="NCBI Taxonomy" id="5025"/>
    <lineage>
        <taxon>Eukaryota</taxon>
        <taxon>Fungi</taxon>
        <taxon>Dikarya</taxon>
        <taxon>Ascomycota</taxon>
        <taxon>Pezizomycotina</taxon>
        <taxon>Dothideomycetes</taxon>
        <taxon>Pleosporomycetidae</taxon>
        <taxon>Venturiales</taxon>
        <taxon>Venturiaceae</taxon>
        <taxon>Venturia</taxon>
    </lineage>
</organism>
<dbReference type="GO" id="GO:0005789">
    <property type="term" value="C:endoplasmic reticulum membrane"/>
    <property type="evidence" value="ECO:0007669"/>
    <property type="project" value="UniProtKB-SubCell"/>
</dbReference>
<reference evidence="19 20" key="1">
    <citation type="submission" date="2019-11" db="EMBL/GenBank/DDBJ databases">
        <title>Venturia inaequalis Genome Resource.</title>
        <authorList>
            <person name="Lichtner F.J."/>
        </authorList>
    </citation>
    <scope>NUCLEOTIDE SEQUENCE [LARGE SCALE GENOMIC DNA]</scope>
    <source>
        <strain evidence="19">Bline_iso_100314</strain>
    </source>
</reference>
<keyword evidence="15" id="KW-0753">Steroid metabolism</keyword>
<keyword evidence="14" id="KW-0325">Glycoprotein</keyword>
<dbReference type="EMBL" id="WNWQ01000410">
    <property type="protein sequence ID" value="KAE9968495.1"/>
    <property type="molecule type" value="Genomic_DNA"/>
</dbReference>
<keyword evidence="6 17" id="KW-0812">Transmembrane</keyword>
<dbReference type="InterPro" id="IPR053958">
    <property type="entry name" value="HMGCR/SNAP/NPC1-like_SSD"/>
</dbReference>
<dbReference type="InterPro" id="IPR015943">
    <property type="entry name" value="WD40/YVTN_repeat-like_dom_sf"/>
</dbReference>
<keyword evidence="9 17" id="KW-1133">Transmembrane helix</keyword>
<dbReference type="PANTHER" id="PTHR46378:SF1">
    <property type="entry name" value="STEROL REGULATORY ELEMENT-BINDING PROTEIN CLEAVAGE-ACTIVATING PROTEIN"/>
    <property type="match status" value="1"/>
</dbReference>
<evidence type="ECO:0000256" key="13">
    <source>
        <dbReference type="ARBA" id="ARBA00023136"/>
    </source>
</evidence>
<dbReference type="InterPro" id="IPR000731">
    <property type="entry name" value="SSD"/>
</dbReference>
<evidence type="ECO:0000256" key="14">
    <source>
        <dbReference type="ARBA" id="ARBA00023180"/>
    </source>
</evidence>
<keyword evidence="13 17" id="KW-0472">Membrane</keyword>
<evidence type="ECO:0000256" key="15">
    <source>
        <dbReference type="ARBA" id="ARBA00023221"/>
    </source>
</evidence>
<comment type="caution">
    <text evidence="19">The sequence shown here is derived from an EMBL/GenBank/DDBJ whole genome shotgun (WGS) entry which is preliminary data.</text>
</comment>
<feature type="transmembrane region" description="Helical" evidence="17">
    <location>
        <begin position="315"/>
        <end position="338"/>
    </location>
</feature>
<dbReference type="InterPro" id="IPR036322">
    <property type="entry name" value="WD40_repeat_dom_sf"/>
</dbReference>
<protein>
    <recommendedName>
        <fullName evidence="4">Sterol regulatory element-binding protein cleavage-activating protein</fullName>
    </recommendedName>
</protein>
<evidence type="ECO:0000256" key="7">
    <source>
        <dbReference type="ARBA" id="ARBA00022737"/>
    </source>
</evidence>
<evidence type="ECO:0000256" key="5">
    <source>
        <dbReference type="ARBA" id="ARBA00022574"/>
    </source>
</evidence>
<dbReference type="GO" id="GO:0032933">
    <property type="term" value="P:SREBP signaling pathway"/>
    <property type="evidence" value="ECO:0007669"/>
    <property type="project" value="InterPro"/>
</dbReference>
<name>A0A8H3UEG2_VENIN</name>
<evidence type="ECO:0000256" key="4">
    <source>
        <dbReference type="ARBA" id="ARBA00019541"/>
    </source>
</evidence>
<keyword evidence="12" id="KW-0446">Lipid-binding</keyword>
<dbReference type="Gene3D" id="2.130.10.10">
    <property type="entry name" value="YVTN repeat-like/Quinoprotein amine dehydrogenase"/>
    <property type="match status" value="1"/>
</dbReference>
<feature type="transmembrane region" description="Helical" evidence="17">
    <location>
        <begin position="33"/>
        <end position="55"/>
    </location>
</feature>
<gene>
    <name evidence="19" type="ORF">BLS_005847</name>
</gene>
<dbReference type="InterPro" id="IPR030225">
    <property type="entry name" value="SCAP"/>
</dbReference>
<keyword evidence="11" id="KW-0443">Lipid metabolism</keyword>
<evidence type="ECO:0000256" key="17">
    <source>
        <dbReference type="SAM" id="Phobius"/>
    </source>
</evidence>
<dbReference type="Pfam" id="PF12349">
    <property type="entry name" value="Sterol-sensing"/>
    <property type="match status" value="1"/>
</dbReference>
<evidence type="ECO:0000256" key="1">
    <source>
        <dbReference type="ARBA" id="ARBA00004477"/>
    </source>
</evidence>
<dbReference type="SUPFAM" id="SSF50978">
    <property type="entry name" value="WD40 repeat-like"/>
    <property type="match status" value="1"/>
</dbReference>
<feature type="transmembrane region" description="Helical" evidence="17">
    <location>
        <begin position="518"/>
        <end position="538"/>
    </location>
</feature>
<accession>A0A8H3UEG2</accession>
<dbReference type="GO" id="GO:0008202">
    <property type="term" value="P:steroid metabolic process"/>
    <property type="evidence" value="ECO:0007669"/>
    <property type="project" value="UniProtKB-KW"/>
</dbReference>
<dbReference type="Proteomes" id="UP000433883">
    <property type="component" value="Unassembled WGS sequence"/>
</dbReference>
<evidence type="ECO:0000256" key="3">
    <source>
        <dbReference type="ARBA" id="ARBA00007410"/>
    </source>
</evidence>
<evidence type="ECO:0000256" key="12">
    <source>
        <dbReference type="ARBA" id="ARBA00023121"/>
    </source>
</evidence>
<keyword evidence="7" id="KW-0677">Repeat</keyword>
<comment type="similarity">
    <text evidence="3">Belongs to the WD repeat SCAP family.</text>
</comment>
<dbReference type="AlphaFoldDB" id="A0A8H3UEG2"/>
<feature type="domain" description="SSD" evidence="18">
    <location>
        <begin position="312"/>
        <end position="340"/>
    </location>
</feature>
<evidence type="ECO:0000256" key="11">
    <source>
        <dbReference type="ARBA" id="ARBA00023098"/>
    </source>
</evidence>
<sequence>MIWYLLWPFRGLAPEHPIRRAFYRYGVAAARHWLLFILGSVATAVLLCYPVLILVENPTTAFSKLPYHVWTSARLYDGHPNTVPDLEVRQIWVHGSYNKAFEKPVLQEALSIQDTLVGDRHGLEEEAASEDDSIAKEQRNICLGDFATDHPSLGLHSPLMFWNCSSRTLQSDNDIVETINSQVTRKSYLNLTLRPASVFASKSFSESRIVGADALVITVFERVTENTNRQWDDRLGSLAQDAPHRWDLYPRGGHVERGQLFRLINSVLIQPPEQQTIHRVATALAEVSTKLLAATTQMLAMLWIVSKKSSELSTFCTFAAIALVFDFFFHLTFFLPVVSVDVRRLELSDSLDRLDLARNRRNFVAKAIPERQFFLTTLLLGRGSLTSRIATSRIAGIVISICFILSLNVHFFEDGHPIWSFLHSLQWMLHSHPMSGLSANFAPIINQARTPIRWIMLQDYKDAKQILDFVKPNVHHIVARVYDPLFVVLHGSNRATPSENTSLLDVWWDIVRKHIYPFLLALFFSVAVVTLLMQYMLWNELPDEETDPDPTHRSSLTLDTLPQAHRLDLIKLTACARGHIISVGLDRFVSFSLFDPHTHKYSLNVLSTVAMAPPLWPIVSIAVDENGDWAALCTQDGNIAFWNLPERRLSHFVRVKLEDQPTCAFDFISIDKEEGERPSLIVVTIDATVIEIDVVGSKIVQTFRMSQEKLVLATISRSKAGVNIIALTRSGRIRIAASISGDWALAAVERLDNRLAPGSKEGKIRSLTLIPSLGAFATVRLRVVDLVDVKTKTLIHTFPPVLIKGNSLRILSSPRRECKHCHSTAVHSVSLAYIDFETQACVIRTYTISNDHNKLMCLAPTLAGKAPTCPGLASSKEHTYIINEPGSWEATKSQAVIGVRVRSSVPQAPTSSSSSSSSFGFESTSLQIQPPQDLTHRYRSVLSTSAVDTFRSENDVDSDEWEVWTMSSSGEFHTEALPTSPYELLVADTGPVVPLGNRSVALGFGNQVKVVMVGNERFEKDSNDFQDLAHLGGSRRRKMTNKRVI</sequence>
<evidence type="ECO:0000256" key="8">
    <source>
        <dbReference type="ARBA" id="ARBA00022824"/>
    </source>
</evidence>
<dbReference type="GO" id="GO:0032934">
    <property type="term" value="F:sterol binding"/>
    <property type="evidence" value="ECO:0007669"/>
    <property type="project" value="InterPro"/>
</dbReference>
<evidence type="ECO:0000256" key="9">
    <source>
        <dbReference type="ARBA" id="ARBA00022989"/>
    </source>
</evidence>
<dbReference type="GO" id="GO:0045540">
    <property type="term" value="P:regulation of cholesterol biosynthetic process"/>
    <property type="evidence" value="ECO:0007669"/>
    <property type="project" value="TreeGrafter"/>
</dbReference>
<feature type="region of interest" description="Disordered" evidence="16">
    <location>
        <begin position="904"/>
        <end position="925"/>
    </location>
</feature>
<evidence type="ECO:0000259" key="18">
    <source>
        <dbReference type="PROSITE" id="PS50156"/>
    </source>
</evidence>
<feature type="transmembrane region" description="Helical" evidence="17">
    <location>
        <begin position="394"/>
        <end position="412"/>
    </location>
</feature>
<keyword evidence="10" id="KW-0333">Golgi apparatus</keyword>
<dbReference type="GO" id="GO:0032936">
    <property type="term" value="C:SREBP-SCAP complex"/>
    <property type="evidence" value="ECO:0007669"/>
    <property type="project" value="TreeGrafter"/>
</dbReference>
<keyword evidence="5" id="KW-0853">WD repeat</keyword>
<keyword evidence="8" id="KW-0256">Endoplasmic reticulum</keyword>
<dbReference type="PANTHER" id="PTHR46378">
    <property type="entry name" value="STEROL REGULATORY ELEMENT-BINDING PROTEIN CLEAVAGE-ACTIVATING PROTEIN"/>
    <property type="match status" value="1"/>
</dbReference>